<protein>
    <recommendedName>
        <fullName evidence="1">Transposase DDE domain-containing protein</fullName>
    </recommendedName>
</protein>
<comment type="caution">
    <text evidence="2">The sequence shown here is derived from an EMBL/GenBank/DDBJ whole genome shotgun (WGS) entry which is preliminary data.</text>
</comment>
<evidence type="ECO:0000313" key="3">
    <source>
        <dbReference type="Proteomes" id="UP000309594"/>
    </source>
</evidence>
<accession>A0A4V5PDB1</accession>
<dbReference type="InterPro" id="IPR025668">
    <property type="entry name" value="Tnp_DDE_dom"/>
</dbReference>
<feature type="domain" description="Transposase DDE" evidence="1">
    <location>
        <begin position="22"/>
        <end position="89"/>
    </location>
</feature>
<organism evidence="2 3">
    <name type="scientific">Pedobacter hiemivivus</name>
    <dbReference type="NCBI Taxonomy" id="2530454"/>
    <lineage>
        <taxon>Bacteria</taxon>
        <taxon>Pseudomonadati</taxon>
        <taxon>Bacteroidota</taxon>
        <taxon>Sphingobacteriia</taxon>
        <taxon>Sphingobacteriales</taxon>
        <taxon>Sphingobacteriaceae</taxon>
        <taxon>Pedobacter</taxon>
    </lineage>
</organism>
<reference evidence="2 3" key="1">
    <citation type="submission" date="2019-04" db="EMBL/GenBank/DDBJ databases">
        <title>Pedobacter sp. RP-1-16 sp. nov., isolated from Arctic soil.</title>
        <authorList>
            <person name="Dahal R.H."/>
            <person name="Kim D.-U."/>
        </authorList>
    </citation>
    <scope>NUCLEOTIDE SEQUENCE [LARGE SCALE GENOMIC DNA]</scope>
    <source>
        <strain evidence="2 3">RP-1-16</strain>
    </source>
</reference>
<sequence>MPIKRKMRNPAGYKTMEDSISKELFNQMHLRMQTRKAKKMKHLRSSTVEPVIGSLVNFNAMSKVNTKGIKLANKCMIMAAVAYNIKKLVKANAVKLKKNAAVAIKVHEYNVNSYWHDLNTFMKDILRINGVFWS</sequence>
<dbReference type="EMBL" id="SWDX01000005">
    <property type="protein sequence ID" value="TKC59966.1"/>
    <property type="molecule type" value="Genomic_DNA"/>
</dbReference>
<gene>
    <name evidence="2" type="ORF">FBD94_13650</name>
</gene>
<evidence type="ECO:0000259" key="1">
    <source>
        <dbReference type="Pfam" id="PF13751"/>
    </source>
</evidence>
<proteinExistence type="predicted"/>
<dbReference type="Proteomes" id="UP000309594">
    <property type="component" value="Unassembled WGS sequence"/>
</dbReference>
<name>A0A4V5PDB1_9SPHI</name>
<dbReference type="Pfam" id="PF13751">
    <property type="entry name" value="DDE_Tnp_1_6"/>
    <property type="match status" value="1"/>
</dbReference>
<evidence type="ECO:0000313" key="2">
    <source>
        <dbReference type="EMBL" id="TKC59966.1"/>
    </source>
</evidence>
<dbReference type="AlphaFoldDB" id="A0A4V5PDB1"/>